<dbReference type="EMBL" id="JAFKCV010000009">
    <property type="protein sequence ID" value="MBN7826599.1"/>
    <property type="molecule type" value="Genomic_DNA"/>
</dbReference>
<dbReference type="InterPro" id="IPR019734">
    <property type="entry name" value="TPR_rpt"/>
</dbReference>
<dbReference type="NCBIfam" id="TIGR02917">
    <property type="entry name" value="PEP_TPR_lipo"/>
    <property type="match status" value="1"/>
</dbReference>
<keyword evidence="1" id="KW-0802">TPR repeat</keyword>
<proteinExistence type="predicted"/>
<evidence type="ECO:0000256" key="2">
    <source>
        <dbReference type="SAM" id="Coils"/>
    </source>
</evidence>
<feature type="repeat" description="TPR" evidence="1">
    <location>
        <begin position="585"/>
        <end position="618"/>
    </location>
</feature>
<dbReference type="InterPro" id="IPR011990">
    <property type="entry name" value="TPR-like_helical_dom_sf"/>
</dbReference>
<gene>
    <name evidence="4" type="primary">prsT</name>
    <name evidence="4" type="ORF">J0A66_15295</name>
</gene>
<feature type="repeat" description="TPR" evidence="1">
    <location>
        <begin position="449"/>
        <end position="482"/>
    </location>
</feature>
<keyword evidence="5" id="KW-1185">Reference proteome</keyword>
<organism evidence="4 5">
    <name type="scientific">Bowmanella dokdonensis</name>
    <dbReference type="NCBI Taxonomy" id="751969"/>
    <lineage>
        <taxon>Bacteria</taxon>
        <taxon>Pseudomonadati</taxon>
        <taxon>Pseudomonadota</taxon>
        <taxon>Gammaproteobacteria</taxon>
        <taxon>Alteromonadales</taxon>
        <taxon>Alteromonadaceae</taxon>
        <taxon>Bowmanella</taxon>
    </lineage>
</organism>
<reference evidence="4" key="1">
    <citation type="submission" date="2021-03" db="EMBL/GenBank/DDBJ databases">
        <title>novel species isolated from a fishpond in China.</title>
        <authorList>
            <person name="Lu H."/>
            <person name="Cai Z."/>
        </authorList>
    </citation>
    <scope>NUCLEOTIDE SEQUENCE</scope>
    <source>
        <strain evidence="4">JCM 30855</strain>
    </source>
</reference>
<feature type="region of interest" description="Disordered" evidence="3">
    <location>
        <begin position="880"/>
        <end position="901"/>
    </location>
</feature>
<name>A0A939DPX9_9ALTE</name>
<dbReference type="PROSITE" id="PS50005">
    <property type="entry name" value="TPR"/>
    <property type="match status" value="2"/>
</dbReference>
<evidence type="ECO:0000313" key="5">
    <source>
        <dbReference type="Proteomes" id="UP000664654"/>
    </source>
</evidence>
<dbReference type="SUPFAM" id="SSF48452">
    <property type="entry name" value="TPR-like"/>
    <property type="match status" value="4"/>
</dbReference>
<evidence type="ECO:0000313" key="4">
    <source>
        <dbReference type="EMBL" id="MBN7826599.1"/>
    </source>
</evidence>
<accession>A0A939DPX9</accession>
<evidence type="ECO:0000256" key="1">
    <source>
        <dbReference type="PROSITE-ProRule" id="PRU00339"/>
    </source>
</evidence>
<dbReference type="PANTHER" id="PTHR12558">
    <property type="entry name" value="CELL DIVISION CYCLE 16,23,27"/>
    <property type="match status" value="1"/>
</dbReference>
<dbReference type="SUPFAM" id="SSF81901">
    <property type="entry name" value="HCP-like"/>
    <property type="match status" value="2"/>
</dbReference>
<dbReference type="InterPro" id="IPR014266">
    <property type="entry name" value="PEP-CTERM_TPR_PrsT"/>
</dbReference>
<dbReference type="PANTHER" id="PTHR12558:SF13">
    <property type="entry name" value="CELL DIVISION CYCLE PROTEIN 27 HOMOLOG"/>
    <property type="match status" value="1"/>
</dbReference>
<keyword evidence="2" id="KW-0175">Coiled coil</keyword>
<dbReference type="Gene3D" id="1.25.40.10">
    <property type="entry name" value="Tetratricopeptide repeat domain"/>
    <property type="match status" value="4"/>
</dbReference>
<dbReference type="SMART" id="SM00028">
    <property type="entry name" value="TPR"/>
    <property type="match status" value="12"/>
</dbReference>
<protein>
    <submittedName>
        <fullName evidence="4">PEP-CTERM system TPR-repeat protein PrsT</fullName>
    </submittedName>
</protein>
<evidence type="ECO:0000256" key="3">
    <source>
        <dbReference type="SAM" id="MobiDB-lite"/>
    </source>
</evidence>
<dbReference type="Pfam" id="PF14559">
    <property type="entry name" value="TPR_19"/>
    <property type="match status" value="6"/>
</dbReference>
<comment type="caution">
    <text evidence="4">The sequence shown here is derived from an EMBL/GenBank/DDBJ whole genome shotgun (WGS) entry which is preliminary data.</text>
</comment>
<dbReference type="AlphaFoldDB" id="A0A939DPX9"/>
<dbReference type="Pfam" id="PF13432">
    <property type="entry name" value="TPR_16"/>
    <property type="match status" value="2"/>
</dbReference>
<sequence length="901" mass="101456">MACSQSSPEQHLATAQQYIEQGKPEAAIIELKNALQQSPDNASIRFELGRLYLEERRYQEAEKELVRAMEYGYPTAEVVPLLSRSYQKTGADVALSKLENKYAGLSEDEAAEVSFYRLESHFNLQQVEKARALIEEIRNYQTDSPFKSLALVYGYLLDKNMEAAQLQLEEILAQHENQPDALELKARLHLMNGEKEQAIASYEQFHQAYPEDHQATFLLARLLTDAGRTEEAEPLVDNLLKINDTNPLLNQLKGLSRARDGDYKGALTYTEKALMNDGTDPAMRLTAGYAAYQLGKFEDARTHLSLVVGNLAPNHPALRLLAATELRLGMNEEAVDTLKRLEAPSPEDASLFSAAGMQMLQEGNLKGAKAMADRSEQVTSSPADLTRLGILQLSLNEIDGILKLEEALEKAPDEQVTRTTLASAYLATGQFDKALNLAQEWKEQQPDDVQGYLLAAGVYERQQKFDLAREQLEQAAKLAPEDAKVELAQIDLELLEGNLDKGRKELEAFLSDYPSNVAALARYFELQRQNGNAEKAIARIQTAFDKDAEQMPLRLLLANAYLVQNQTSKTVELLNKLPVSDQLPQKYWELLGQAYLRENRVEDAEKHYDTWVKRQPENAQALMGKMFLMDARNNFKEGLKLSESLVQRHPDDVRYLSIYTHFLLMSGNTEKARQQFDVLPAALKDSPAGQNLLGRLLASEGDCQAAMPLIETAYQRKPNNRNLNLALFCYGKTDQEEKGQALLVKHVEANPDDLAARMVLAQREIGQDANQAIAQYKQALELNESNYLALNNLAYLLMEQNQLAEARKYAERAKALRPEDPAVLDTLAQVLIAQKNFKEAETYLGRAANNQQATDEIYLNYVELLMKTGQKELAERKLKQREFKHPDSQPRIDKLKNQYGG</sequence>
<feature type="coiled-coil region" evidence="2">
    <location>
        <begin position="485"/>
        <end position="512"/>
    </location>
</feature>
<dbReference type="Proteomes" id="UP000664654">
    <property type="component" value="Unassembled WGS sequence"/>
</dbReference>